<evidence type="ECO:0000256" key="2">
    <source>
        <dbReference type="ARBA" id="ARBA00022539"/>
    </source>
</evidence>
<dbReference type="InterPro" id="IPR007719">
    <property type="entry name" value="PCS_N"/>
</dbReference>
<dbReference type="Gene3D" id="3.90.70.30">
    <property type="entry name" value="Phytochelatin synthase, N-terminal domain"/>
    <property type="match status" value="1"/>
</dbReference>
<dbReference type="EC" id="2.3.2.15" evidence="1"/>
<dbReference type="InterPro" id="IPR038765">
    <property type="entry name" value="Papain-like_cys_pep_sf"/>
</dbReference>
<organism evidence="6 7">
    <name type="scientific">Bythopirellula polymerisocia</name>
    <dbReference type="NCBI Taxonomy" id="2528003"/>
    <lineage>
        <taxon>Bacteria</taxon>
        <taxon>Pseudomonadati</taxon>
        <taxon>Planctomycetota</taxon>
        <taxon>Planctomycetia</taxon>
        <taxon>Pirellulales</taxon>
        <taxon>Lacipirellulaceae</taxon>
        <taxon>Bythopirellula</taxon>
    </lineage>
</organism>
<dbReference type="GO" id="GO:0046938">
    <property type="term" value="P:phytochelatin biosynthetic process"/>
    <property type="evidence" value="ECO:0007669"/>
    <property type="project" value="InterPro"/>
</dbReference>
<reference evidence="6 7" key="1">
    <citation type="submission" date="2019-02" db="EMBL/GenBank/DDBJ databases">
        <title>Deep-cultivation of Planctomycetes and their phenomic and genomic characterization uncovers novel biology.</title>
        <authorList>
            <person name="Wiegand S."/>
            <person name="Jogler M."/>
            <person name="Boedeker C."/>
            <person name="Pinto D."/>
            <person name="Vollmers J."/>
            <person name="Rivas-Marin E."/>
            <person name="Kohn T."/>
            <person name="Peeters S.H."/>
            <person name="Heuer A."/>
            <person name="Rast P."/>
            <person name="Oberbeckmann S."/>
            <person name="Bunk B."/>
            <person name="Jeske O."/>
            <person name="Meyerdierks A."/>
            <person name="Storesund J.E."/>
            <person name="Kallscheuer N."/>
            <person name="Luecker S."/>
            <person name="Lage O.M."/>
            <person name="Pohl T."/>
            <person name="Merkel B.J."/>
            <person name="Hornburger P."/>
            <person name="Mueller R.-W."/>
            <person name="Bruemmer F."/>
            <person name="Labrenz M."/>
            <person name="Spormann A.M."/>
            <person name="Op Den Camp H."/>
            <person name="Overmann J."/>
            <person name="Amann R."/>
            <person name="Jetten M.S.M."/>
            <person name="Mascher T."/>
            <person name="Medema M.H."/>
            <person name="Devos D.P."/>
            <person name="Kaster A.-K."/>
            <person name="Ovreas L."/>
            <person name="Rohde M."/>
            <person name="Galperin M.Y."/>
            <person name="Jogler C."/>
        </authorList>
    </citation>
    <scope>NUCLEOTIDE SEQUENCE [LARGE SCALE GENOMIC DNA]</scope>
    <source>
        <strain evidence="6 7">Pla144</strain>
    </source>
</reference>
<protein>
    <recommendedName>
        <fullName evidence="1">glutathione gamma-glutamylcysteinyltransferase</fullName>
        <ecNumber evidence="1">2.3.2.15</ecNumber>
    </recommendedName>
</protein>
<evidence type="ECO:0000256" key="4">
    <source>
        <dbReference type="ARBA" id="ARBA00022723"/>
    </source>
</evidence>
<gene>
    <name evidence="6" type="ORF">Pla144_04460</name>
</gene>
<name>A0A5C6D1Y7_9BACT</name>
<feature type="domain" description="Peptidase C83" evidence="5">
    <location>
        <begin position="1"/>
        <end position="214"/>
    </location>
</feature>
<dbReference type="Pfam" id="PF05023">
    <property type="entry name" value="Phytochelatin"/>
    <property type="match status" value="1"/>
</dbReference>
<evidence type="ECO:0000256" key="1">
    <source>
        <dbReference type="ARBA" id="ARBA00012468"/>
    </source>
</evidence>
<evidence type="ECO:0000259" key="5">
    <source>
        <dbReference type="PROSITE" id="PS51443"/>
    </source>
</evidence>
<comment type="caution">
    <text evidence="6">The sequence shown here is derived from an EMBL/GenBank/DDBJ whole genome shotgun (WGS) entry which is preliminary data.</text>
</comment>
<keyword evidence="2" id="KW-0104">Cadmium</keyword>
<evidence type="ECO:0000256" key="3">
    <source>
        <dbReference type="ARBA" id="ARBA00022679"/>
    </source>
</evidence>
<sequence length="228" mass="25940">MPDDIPVYFDTEEGAALFQGSDIKGHFWTLCRYFISEKFLTYCGVASGVTVLNSLGVDAPDEPQIYPYKMFTQDNLFTDEVLHHRRPLDVEKGGNSLEQLASILCCFDVKVEVYFVDSIDEELCRHLLVESLKSPNQRVIVDFNRQTLHQKGNGHFSPLSAYHSGEDRFLLMDVARYKLPPCWVKSAMLYHAMTDVDASSGKSRGFLVVEQQIPEIRDVFESSSSIKR</sequence>
<dbReference type="EMBL" id="SJPS01000001">
    <property type="protein sequence ID" value="TWU29667.1"/>
    <property type="molecule type" value="Genomic_DNA"/>
</dbReference>
<accession>A0A5C6D1Y7</accession>
<proteinExistence type="predicted"/>
<dbReference type="GO" id="GO:0046872">
    <property type="term" value="F:metal ion binding"/>
    <property type="evidence" value="ECO:0007669"/>
    <property type="project" value="UniProtKB-KW"/>
</dbReference>
<keyword evidence="3" id="KW-0808">Transferase</keyword>
<dbReference type="PANTHER" id="PTHR33447:SF20">
    <property type="entry name" value="GLUTATHIONE GAMMA-GLUTAMYLCYSTEINYLTRANSFERASE"/>
    <property type="match status" value="1"/>
</dbReference>
<dbReference type="RefSeq" id="WP_146447659.1">
    <property type="nucleotide sequence ID" value="NZ_SJPS01000001.1"/>
</dbReference>
<dbReference type="PROSITE" id="PS51443">
    <property type="entry name" value="PCS"/>
    <property type="match status" value="1"/>
</dbReference>
<keyword evidence="4" id="KW-0479">Metal-binding</keyword>
<dbReference type="OrthoDB" id="8560621at2"/>
<dbReference type="AlphaFoldDB" id="A0A5C6D1Y7"/>
<evidence type="ECO:0000313" key="7">
    <source>
        <dbReference type="Proteomes" id="UP000318437"/>
    </source>
</evidence>
<evidence type="ECO:0000313" key="6">
    <source>
        <dbReference type="EMBL" id="TWU29667.1"/>
    </source>
</evidence>
<dbReference type="GO" id="GO:0016756">
    <property type="term" value="F:glutathione gamma-glutamylcysteinyltransferase activity"/>
    <property type="evidence" value="ECO:0007669"/>
    <property type="project" value="UniProtKB-EC"/>
</dbReference>
<dbReference type="SUPFAM" id="SSF54001">
    <property type="entry name" value="Cysteine proteinases"/>
    <property type="match status" value="1"/>
</dbReference>
<dbReference type="Proteomes" id="UP000318437">
    <property type="component" value="Unassembled WGS sequence"/>
</dbReference>
<dbReference type="InterPro" id="IPR038156">
    <property type="entry name" value="PCS_N_sf"/>
</dbReference>
<dbReference type="InterPro" id="IPR040409">
    <property type="entry name" value="PCS-like"/>
</dbReference>
<dbReference type="PANTHER" id="PTHR33447">
    <property type="entry name" value="GLUTATHIONE GAMMA-GLUTAMYLCYSTEINYLTRANSFERASE"/>
    <property type="match status" value="1"/>
</dbReference>
<keyword evidence="7" id="KW-1185">Reference proteome</keyword>
<dbReference type="GO" id="GO:0010038">
    <property type="term" value="P:response to metal ion"/>
    <property type="evidence" value="ECO:0007669"/>
    <property type="project" value="InterPro"/>
</dbReference>